<dbReference type="eggNOG" id="ENOG503450G">
    <property type="taxonomic scope" value="Bacteria"/>
</dbReference>
<name>Q2S9A7_HAHCH</name>
<dbReference type="SUPFAM" id="SSF48371">
    <property type="entry name" value="ARM repeat"/>
    <property type="match status" value="1"/>
</dbReference>
<gene>
    <name evidence="1" type="ordered locus">HCH_06119</name>
</gene>
<accession>Q2S9A7</accession>
<keyword evidence="2" id="KW-1185">Reference proteome</keyword>
<dbReference type="HOGENOM" id="CLU_279891_0_0_6"/>
<dbReference type="KEGG" id="hch:HCH_06119"/>
<dbReference type="OrthoDB" id="5477979at2"/>
<evidence type="ECO:0000313" key="1">
    <source>
        <dbReference type="EMBL" id="ABC32767.1"/>
    </source>
</evidence>
<evidence type="ECO:0000313" key="2">
    <source>
        <dbReference type="Proteomes" id="UP000000238"/>
    </source>
</evidence>
<reference evidence="1 2" key="1">
    <citation type="journal article" date="2005" name="Nucleic Acids Res.">
        <title>Genomic blueprint of Hahella chejuensis, a marine microbe producing an algicidal agent.</title>
        <authorList>
            <person name="Jeong H."/>
            <person name="Yim J.H."/>
            <person name="Lee C."/>
            <person name="Choi S.-H."/>
            <person name="Park Y.K."/>
            <person name="Yoon S.H."/>
            <person name="Hur C.-G."/>
            <person name="Kang H.-Y."/>
            <person name="Kim D."/>
            <person name="Lee H.H."/>
            <person name="Park K.H."/>
            <person name="Park S.-H."/>
            <person name="Park H.-S."/>
            <person name="Lee H.K."/>
            <person name="Oh T.K."/>
            <person name="Kim J.F."/>
        </authorList>
    </citation>
    <scope>NUCLEOTIDE SEQUENCE [LARGE SCALE GENOMIC DNA]</scope>
    <source>
        <strain evidence="1 2">KCTC 2396</strain>
    </source>
</reference>
<dbReference type="Proteomes" id="UP000000238">
    <property type="component" value="Chromosome"/>
</dbReference>
<dbReference type="STRING" id="349521.HCH_06119"/>
<dbReference type="EMBL" id="CP000155">
    <property type="protein sequence ID" value="ABC32767.1"/>
    <property type="molecule type" value="Genomic_DNA"/>
</dbReference>
<proteinExistence type="predicted"/>
<organism evidence="1 2">
    <name type="scientific">Hahella chejuensis (strain KCTC 2396)</name>
    <dbReference type="NCBI Taxonomy" id="349521"/>
    <lineage>
        <taxon>Bacteria</taxon>
        <taxon>Pseudomonadati</taxon>
        <taxon>Pseudomonadota</taxon>
        <taxon>Gammaproteobacteria</taxon>
        <taxon>Oceanospirillales</taxon>
        <taxon>Hahellaceae</taxon>
        <taxon>Hahella</taxon>
    </lineage>
</organism>
<dbReference type="AlphaFoldDB" id="Q2S9A7"/>
<dbReference type="InterPro" id="IPR016024">
    <property type="entry name" value="ARM-type_fold"/>
</dbReference>
<dbReference type="RefSeq" id="WP_011399825.1">
    <property type="nucleotide sequence ID" value="NC_007645.1"/>
</dbReference>
<protein>
    <submittedName>
        <fullName evidence="1">Uncharacterized protein</fullName>
    </submittedName>
</protein>
<sequence>MDVMYCEQCHAKQPNDWRAGDSCVECGGVVRFDVRCGWCAKLTAPGKFCRQCGFEMTDAEHYGVARMLKQAGVDQLQLRERLLSLPQDRVDHYNSLYNQHLTLALNRIDELRLCQRYLTLKEHVFNLENELIGHLPWNDQQAALMKSGPQGPFENQIERLPEIAAASPLSSTRILAFIAWVRCPTIEINEELESHWFDAVLAAMQVGGVIAAEAFNVLGHWRAQGRLAESGPLKQPERAQECLQAMFRLWKSQSDAGSPWLACALLHLSRLCELNLPQAEQEGVISLVNEALTSAEADLRCSAALLLEDEAVLAECLNSPLSSLVCKAIVVLARQGSASLAAYVSRRGDHCEFLLWRLIEERLSALPAALTLSLWGLLEDETVGERSRRYAIQILLALPQEKRDDSRIAAICQRSQMLDGLYTMLAVGDAGAQRCALEAMGEYPILPQYLEAIAYAASRTPMPLNMIEAWRKFILEAIGAGTLDQHSKALGQILCGQINLDGHEGFLCLRFILQQSFNAKAPLYANACFELLRDSAGTRMTYRSPENGSMIELEMGPEFARHFFGSADLFATLFCELISRADDMLVWNWVLERLDRTNFGGVQDSIWMQITPARHMLLERLALQLVTRSGHGDYDRRKIARFMFQAPAGTISPLVKALETVSINADNLEVILDGEDCGEYSAKLVEKIVEFAITQEDDETDRKMAQFFEYQAYRRGVGAYHGLRTLLTMALTYESTTLTRRAARWARNLSLALHRYRITPDGEERPCKLSAQWITDMFHDEGYFLQSLINLFYAPQPSISAAWFVEKVVREDEDNYLATLLAERPNAAIYFMCAALNLLRFKDLDEDNSHWRNYLSRATQKAFDESYVSEELIWRLSTLPDITSDMHYYIENMLARSLRWLAEQNPQTCANMTQALMEHPAVNSSLLYVLKDFWAEWGETWVASQPEETQATPVEASVVDSNEETVCEEEMQEDAPATLIELAARCDASETWLTEAVERLFAPEDEALPVLLGSMHGQVGELKQTVTNFPGVANTLFAQLTRLVAHAGDLPEDEGMTIFYQALTLFQQLAEGSPFRYPYMLQLAEFHQARERGQVYEFNLNQMFEALSDDTWRAMSQQYKGTLQ</sequence>